<evidence type="ECO:0000259" key="3">
    <source>
        <dbReference type="PROSITE" id="PS50977"/>
    </source>
</evidence>
<reference evidence="4" key="2">
    <citation type="submission" date="2021-04" db="EMBL/GenBank/DDBJ databases">
        <authorList>
            <person name="Gilroy R."/>
        </authorList>
    </citation>
    <scope>NUCLEOTIDE SEQUENCE</scope>
    <source>
        <strain evidence="4">CHK185-5351</strain>
    </source>
</reference>
<dbReference type="InterPro" id="IPR050624">
    <property type="entry name" value="HTH-type_Tx_Regulator"/>
</dbReference>
<dbReference type="Pfam" id="PF00440">
    <property type="entry name" value="TetR_N"/>
    <property type="match status" value="1"/>
</dbReference>
<evidence type="ECO:0000256" key="2">
    <source>
        <dbReference type="PROSITE-ProRule" id="PRU00335"/>
    </source>
</evidence>
<dbReference type="InterPro" id="IPR009057">
    <property type="entry name" value="Homeodomain-like_sf"/>
</dbReference>
<organism evidence="4 5">
    <name type="scientific">Candidatus Fusicatenibacter intestinigallinarum</name>
    <dbReference type="NCBI Taxonomy" id="2838598"/>
    <lineage>
        <taxon>Bacteria</taxon>
        <taxon>Bacillati</taxon>
        <taxon>Bacillota</taxon>
        <taxon>Clostridia</taxon>
        <taxon>Lachnospirales</taxon>
        <taxon>Lachnospiraceae</taxon>
        <taxon>Fusicatenibacter</taxon>
    </lineage>
</organism>
<sequence>MTNRQLAAMETRKKLLNAGKEIICRKGLTNVSVEEITEAAGVSKGTFYTYFKRKEDIVHELSRSMFGEILEYAKAADGDFLEKLKCYMMNFSGYIEQSSVRLAQEWVKNVVTPAQTGENPDAGKLSSDLSDISELLSFGVRQGMLKPDTPVPQLAHGLVDLLYGQMLCWSMSNGTYSLKERTREFCDTCLEQMFQEYCSH</sequence>
<protein>
    <submittedName>
        <fullName evidence="4">TetR/AcrR family transcriptional regulator</fullName>
    </submittedName>
</protein>
<dbReference type="SUPFAM" id="SSF48498">
    <property type="entry name" value="Tetracyclin repressor-like, C-terminal domain"/>
    <property type="match status" value="1"/>
</dbReference>
<dbReference type="Gene3D" id="1.10.357.10">
    <property type="entry name" value="Tetracycline Repressor, domain 2"/>
    <property type="match status" value="1"/>
</dbReference>
<dbReference type="EMBL" id="DWWU01000006">
    <property type="protein sequence ID" value="HJC14388.1"/>
    <property type="molecule type" value="Genomic_DNA"/>
</dbReference>
<dbReference type="AlphaFoldDB" id="A0A9D2N9A9"/>
<dbReference type="Proteomes" id="UP000823849">
    <property type="component" value="Unassembled WGS sequence"/>
</dbReference>
<dbReference type="PANTHER" id="PTHR43479:SF11">
    <property type="entry name" value="ACREF_ENVCD OPERON REPRESSOR-RELATED"/>
    <property type="match status" value="1"/>
</dbReference>
<dbReference type="PROSITE" id="PS50977">
    <property type="entry name" value="HTH_TETR_2"/>
    <property type="match status" value="1"/>
</dbReference>
<evidence type="ECO:0000313" key="4">
    <source>
        <dbReference type="EMBL" id="HJC14388.1"/>
    </source>
</evidence>
<reference evidence="4" key="1">
    <citation type="journal article" date="2021" name="PeerJ">
        <title>Extensive microbial diversity within the chicken gut microbiome revealed by metagenomics and culture.</title>
        <authorList>
            <person name="Gilroy R."/>
            <person name="Ravi A."/>
            <person name="Getino M."/>
            <person name="Pursley I."/>
            <person name="Horton D.L."/>
            <person name="Alikhan N.F."/>
            <person name="Baker D."/>
            <person name="Gharbi K."/>
            <person name="Hall N."/>
            <person name="Watson M."/>
            <person name="Adriaenssens E.M."/>
            <person name="Foster-Nyarko E."/>
            <person name="Jarju S."/>
            <person name="Secka A."/>
            <person name="Antonio M."/>
            <person name="Oren A."/>
            <person name="Chaudhuri R.R."/>
            <person name="La Ragione R."/>
            <person name="Hildebrand F."/>
            <person name="Pallen M.J."/>
        </authorList>
    </citation>
    <scope>NUCLEOTIDE SEQUENCE</scope>
    <source>
        <strain evidence="4">CHK185-5351</strain>
    </source>
</reference>
<proteinExistence type="predicted"/>
<evidence type="ECO:0000313" key="5">
    <source>
        <dbReference type="Proteomes" id="UP000823849"/>
    </source>
</evidence>
<evidence type="ECO:0000256" key="1">
    <source>
        <dbReference type="ARBA" id="ARBA00023125"/>
    </source>
</evidence>
<feature type="domain" description="HTH tetR-type" evidence="3">
    <location>
        <begin position="9"/>
        <end position="69"/>
    </location>
</feature>
<dbReference type="PRINTS" id="PR00455">
    <property type="entry name" value="HTHTETR"/>
</dbReference>
<dbReference type="InterPro" id="IPR036271">
    <property type="entry name" value="Tet_transcr_reg_TetR-rel_C_sf"/>
</dbReference>
<accession>A0A9D2N9A9</accession>
<dbReference type="GO" id="GO:0003677">
    <property type="term" value="F:DNA binding"/>
    <property type="evidence" value="ECO:0007669"/>
    <property type="project" value="UniProtKB-UniRule"/>
</dbReference>
<feature type="DNA-binding region" description="H-T-H motif" evidence="2">
    <location>
        <begin position="32"/>
        <end position="51"/>
    </location>
</feature>
<dbReference type="PANTHER" id="PTHR43479">
    <property type="entry name" value="ACREF/ENVCD OPERON REPRESSOR-RELATED"/>
    <property type="match status" value="1"/>
</dbReference>
<dbReference type="SUPFAM" id="SSF46689">
    <property type="entry name" value="Homeodomain-like"/>
    <property type="match status" value="1"/>
</dbReference>
<comment type="caution">
    <text evidence="4">The sequence shown here is derived from an EMBL/GenBank/DDBJ whole genome shotgun (WGS) entry which is preliminary data.</text>
</comment>
<gene>
    <name evidence="4" type="ORF">H9705_00990</name>
</gene>
<dbReference type="InterPro" id="IPR001647">
    <property type="entry name" value="HTH_TetR"/>
</dbReference>
<keyword evidence="1 2" id="KW-0238">DNA-binding</keyword>
<name>A0A9D2N9A9_9FIRM</name>